<gene>
    <name evidence="3" type="ORF">TPAR_03511</name>
</gene>
<proteinExistence type="predicted"/>
<feature type="compositionally biased region" description="Acidic residues" evidence="1">
    <location>
        <begin position="192"/>
        <end position="204"/>
    </location>
</feature>
<evidence type="ECO:0000259" key="2">
    <source>
        <dbReference type="Pfam" id="PF24483"/>
    </source>
</evidence>
<dbReference type="OrthoDB" id="5350192at2759"/>
<feature type="region of interest" description="Disordered" evidence="1">
    <location>
        <begin position="185"/>
        <end position="208"/>
    </location>
</feature>
<organism evidence="3 4">
    <name type="scientific">Tolypocladium paradoxum</name>
    <dbReference type="NCBI Taxonomy" id="94208"/>
    <lineage>
        <taxon>Eukaryota</taxon>
        <taxon>Fungi</taxon>
        <taxon>Dikarya</taxon>
        <taxon>Ascomycota</taxon>
        <taxon>Pezizomycotina</taxon>
        <taxon>Sordariomycetes</taxon>
        <taxon>Hypocreomycetidae</taxon>
        <taxon>Hypocreales</taxon>
        <taxon>Ophiocordycipitaceae</taxon>
        <taxon>Tolypocladium</taxon>
    </lineage>
</organism>
<comment type="caution">
    <text evidence="3">The sequence shown here is derived from an EMBL/GenBank/DDBJ whole genome shotgun (WGS) entry which is preliminary data.</text>
</comment>
<sequence length="284" mass="30478">MTHSGGPWLSPAVGPAACGLSGHLFNRSVAQNEVLFSSEGLTLVSLDRLYSLKSALSSYSKTRSPRRLEDAVDELRRAVLASGGAKVRKADLLRSYDWLGVSAVAVADLDRMYRRAYGGPGRVGAISGVLPPPPMVRAEEDDGFRHVEGAELHPEMIGLAITTMQPSKPPSPRGPSLRLQTRFETRPLLAEEPPDEDEEDDGDGDLTARPRERLTVGFNPWPSSSIDQVLSAGGLLSPAPSSRAVGSMTPNGYDDISPVTRGEWAFLMVDNALQGGRTVAVETF</sequence>
<feature type="domain" description="DUF7582" evidence="2">
    <location>
        <begin position="23"/>
        <end position="118"/>
    </location>
</feature>
<dbReference type="Pfam" id="PF24483">
    <property type="entry name" value="DUF7582"/>
    <property type="match status" value="1"/>
</dbReference>
<keyword evidence="4" id="KW-1185">Reference proteome</keyword>
<dbReference type="InterPro" id="IPR056004">
    <property type="entry name" value="DUF7582"/>
</dbReference>
<protein>
    <recommendedName>
        <fullName evidence="2">DUF7582 domain-containing protein</fullName>
    </recommendedName>
</protein>
<dbReference type="STRING" id="94208.A0A2S4L1F6"/>
<evidence type="ECO:0000313" key="3">
    <source>
        <dbReference type="EMBL" id="POR36290.1"/>
    </source>
</evidence>
<reference evidence="3 4" key="1">
    <citation type="submission" date="2018-01" db="EMBL/GenBank/DDBJ databases">
        <title>Harnessing the power of phylogenomics to disentangle the directionality and signatures of interkingdom host jumping in the parasitic fungal genus Tolypocladium.</title>
        <authorList>
            <person name="Quandt C.A."/>
            <person name="Patterson W."/>
            <person name="Spatafora J.W."/>
        </authorList>
    </citation>
    <scope>NUCLEOTIDE SEQUENCE [LARGE SCALE GENOMIC DNA]</scope>
    <source>
        <strain evidence="3 4">NRBC 100945</strain>
    </source>
</reference>
<name>A0A2S4L1F6_9HYPO</name>
<accession>A0A2S4L1F6</accession>
<dbReference type="Proteomes" id="UP000237481">
    <property type="component" value="Unassembled WGS sequence"/>
</dbReference>
<evidence type="ECO:0000313" key="4">
    <source>
        <dbReference type="Proteomes" id="UP000237481"/>
    </source>
</evidence>
<dbReference type="EMBL" id="PKSG01000346">
    <property type="protein sequence ID" value="POR36290.1"/>
    <property type="molecule type" value="Genomic_DNA"/>
</dbReference>
<evidence type="ECO:0000256" key="1">
    <source>
        <dbReference type="SAM" id="MobiDB-lite"/>
    </source>
</evidence>
<dbReference type="AlphaFoldDB" id="A0A2S4L1F6"/>